<feature type="region of interest" description="Disordered" evidence="1">
    <location>
        <begin position="128"/>
        <end position="147"/>
    </location>
</feature>
<dbReference type="EMBL" id="JAACJN010000017">
    <property type="protein sequence ID" value="KAF5390049.1"/>
    <property type="molecule type" value="Genomic_DNA"/>
</dbReference>
<dbReference type="AlphaFoldDB" id="A0A8H5HVI4"/>
<feature type="compositionally biased region" description="Basic and acidic residues" evidence="1">
    <location>
        <begin position="197"/>
        <end position="207"/>
    </location>
</feature>
<name>A0A8H5HVI4_9AGAR</name>
<feature type="compositionally biased region" description="Pro residues" evidence="1">
    <location>
        <begin position="254"/>
        <end position="263"/>
    </location>
</feature>
<feature type="compositionally biased region" description="Polar residues" evidence="1">
    <location>
        <begin position="229"/>
        <end position="244"/>
    </location>
</feature>
<keyword evidence="3" id="KW-1185">Reference proteome</keyword>
<dbReference type="Proteomes" id="UP000518752">
    <property type="component" value="Unassembled WGS sequence"/>
</dbReference>
<evidence type="ECO:0000313" key="3">
    <source>
        <dbReference type="Proteomes" id="UP000518752"/>
    </source>
</evidence>
<accession>A0A8H5HVI4</accession>
<feature type="compositionally biased region" description="Polar residues" evidence="1">
    <location>
        <begin position="1"/>
        <end position="35"/>
    </location>
</feature>
<feature type="compositionally biased region" description="Polar residues" evidence="1">
    <location>
        <begin position="135"/>
        <end position="144"/>
    </location>
</feature>
<evidence type="ECO:0000256" key="1">
    <source>
        <dbReference type="SAM" id="MobiDB-lite"/>
    </source>
</evidence>
<reference evidence="2 3" key="1">
    <citation type="journal article" date="2020" name="ISME J.">
        <title>Uncovering the hidden diversity of litter-decomposition mechanisms in mushroom-forming fungi.</title>
        <authorList>
            <person name="Floudas D."/>
            <person name="Bentzer J."/>
            <person name="Ahren D."/>
            <person name="Johansson T."/>
            <person name="Persson P."/>
            <person name="Tunlid A."/>
        </authorList>
    </citation>
    <scope>NUCLEOTIDE SEQUENCE [LARGE SCALE GENOMIC DNA]</scope>
    <source>
        <strain evidence="2 3">CBS 406.79</strain>
    </source>
</reference>
<protein>
    <submittedName>
        <fullName evidence="2">Uncharacterized protein</fullName>
    </submittedName>
</protein>
<feature type="region of interest" description="Disordered" evidence="1">
    <location>
        <begin position="160"/>
        <end position="328"/>
    </location>
</feature>
<sequence length="364" mass="40364">MHPISEQNQNPQRNKTTPTLPSHSPIHSPNSTPPLTQSTSGSNYSSNSFASTSQSPPLPFTPPSRYSRTHVSSFANQRAIANRSGARYPNNLALGRTPLHRRGTSQTYEPFEDLLREAGYKETRIFTPEIERTVPTDNQSNGSDGKSKVAGVVGFLSGLIPGSRSSSLQVESTEETKGSRYSPPGSPTLAARRNFGPKKEKEYHPSQESDEDATPRPLRTGGPLHLRPNDTSIHYTHNNHSYTTLSQSSSSKQMPPPLPPSHNNPPVSDSRPSRATAYLRHIASVPDIPGADLQRSQSPSESTRNRQMKRKSFNSGHYSDNDEDTDFNSRMKGVTEAMEKEKKIQIYLDRFQGPGWKPWPGRCY</sequence>
<comment type="caution">
    <text evidence="2">The sequence shown here is derived from an EMBL/GenBank/DDBJ whole genome shotgun (WGS) entry which is preliminary data.</text>
</comment>
<feature type="region of interest" description="Disordered" evidence="1">
    <location>
        <begin position="1"/>
        <end position="105"/>
    </location>
</feature>
<gene>
    <name evidence="2" type="ORF">D9757_003799</name>
</gene>
<proteinExistence type="predicted"/>
<evidence type="ECO:0000313" key="2">
    <source>
        <dbReference type="EMBL" id="KAF5390049.1"/>
    </source>
</evidence>
<organism evidence="2 3">
    <name type="scientific">Collybiopsis confluens</name>
    <dbReference type="NCBI Taxonomy" id="2823264"/>
    <lineage>
        <taxon>Eukaryota</taxon>
        <taxon>Fungi</taxon>
        <taxon>Dikarya</taxon>
        <taxon>Basidiomycota</taxon>
        <taxon>Agaricomycotina</taxon>
        <taxon>Agaricomycetes</taxon>
        <taxon>Agaricomycetidae</taxon>
        <taxon>Agaricales</taxon>
        <taxon>Marasmiineae</taxon>
        <taxon>Omphalotaceae</taxon>
        <taxon>Collybiopsis</taxon>
    </lineage>
</organism>
<feature type="compositionally biased region" description="Polar residues" evidence="1">
    <location>
        <begin position="64"/>
        <end position="76"/>
    </location>
</feature>
<feature type="compositionally biased region" description="Low complexity" evidence="1">
    <location>
        <begin position="36"/>
        <end position="55"/>
    </location>
</feature>